<dbReference type="AlphaFoldDB" id="A0A0F9BZP4"/>
<accession>A0A0F9BZP4</accession>
<dbReference type="InterPro" id="IPR034279">
    <property type="entry name" value="CuRO_3_CopA"/>
</dbReference>
<evidence type="ECO:0000256" key="1">
    <source>
        <dbReference type="ARBA" id="ARBA00022723"/>
    </source>
</evidence>
<dbReference type="InterPro" id="IPR011706">
    <property type="entry name" value="Cu-oxidase_C"/>
</dbReference>
<proteinExistence type="predicted"/>
<evidence type="ECO:0000313" key="3">
    <source>
        <dbReference type="EMBL" id="KKK95844.1"/>
    </source>
</evidence>
<dbReference type="InterPro" id="IPR008972">
    <property type="entry name" value="Cupredoxin"/>
</dbReference>
<name>A0A0F9BZP4_9ZZZZ</name>
<dbReference type="EMBL" id="LAZR01046731">
    <property type="protein sequence ID" value="KKK95844.1"/>
    <property type="molecule type" value="Genomic_DNA"/>
</dbReference>
<protein>
    <recommendedName>
        <fullName evidence="2">Plastocyanin-like domain-containing protein</fullName>
    </recommendedName>
</protein>
<gene>
    <name evidence="3" type="ORF">LCGC14_2668740</name>
</gene>
<dbReference type="SUPFAM" id="SSF49503">
    <property type="entry name" value="Cupredoxins"/>
    <property type="match status" value="1"/>
</dbReference>
<evidence type="ECO:0000259" key="2">
    <source>
        <dbReference type="Pfam" id="PF07731"/>
    </source>
</evidence>
<keyword evidence="1" id="KW-0479">Metal-binding</keyword>
<feature type="non-terminal residue" evidence="3">
    <location>
        <position position="1"/>
    </location>
</feature>
<dbReference type="GO" id="GO:0016491">
    <property type="term" value="F:oxidoreductase activity"/>
    <property type="evidence" value="ECO:0007669"/>
    <property type="project" value="InterPro"/>
</dbReference>
<dbReference type="CDD" id="cd13896">
    <property type="entry name" value="CuRO_3_CopA"/>
    <property type="match status" value="1"/>
</dbReference>
<dbReference type="GO" id="GO:0005507">
    <property type="term" value="F:copper ion binding"/>
    <property type="evidence" value="ECO:0007669"/>
    <property type="project" value="InterPro"/>
</dbReference>
<dbReference type="PROSITE" id="PS00080">
    <property type="entry name" value="MULTICOPPER_OXIDASE2"/>
    <property type="match status" value="1"/>
</dbReference>
<dbReference type="Gene3D" id="2.60.40.420">
    <property type="entry name" value="Cupredoxins - blue copper proteins"/>
    <property type="match status" value="1"/>
</dbReference>
<sequence>IWALDGVMFKDAAPVNIKPGERVRITLVNDTMMNHPMHLHGMWSDLRMPSGEFQVRKHTIMVQPAQKISFDVTGEAGRWAWHCHLLYHMEAGMFREVAVV</sequence>
<feature type="domain" description="Plastocyanin-like" evidence="2">
    <location>
        <begin position="6"/>
        <end position="99"/>
    </location>
</feature>
<comment type="caution">
    <text evidence="3">The sequence shown here is derived from an EMBL/GenBank/DDBJ whole genome shotgun (WGS) entry which is preliminary data.</text>
</comment>
<dbReference type="Pfam" id="PF07731">
    <property type="entry name" value="Cu-oxidase_2"/>
    <property type="match status" value="1"/>
</dbReference>
<reference evidence="3" key="1">
    <citation type="journal article" date="2015" name="Nature">
        <title>Complex archaea that bridge the gap between prokaryotes and eukaryotes.</title>
        <authorList>
            <person name="Spang A."/>
            <person name="Saw J.H."/>
            <person name="Jorgensen S.L."/>
            <person name="Zaremba-Niedzwiedzka K."/>
            <person name="Martijn J."/>
            <person name="Lind A.E."/>
            <person name="van Eijk R."/>
            <person name="Schleper C."/>
            <person name="Guy L."/>
            <person name="Ettema T.J."/>
        </authorList>
    </citation>
    <scope>NUCLEOTIDE SEQUENCE</scope>
</reference>
<dbReference type="InterPro" id="IPR002355">
    <property type="entry name" value="Cu_oxidase_Cu_BS"/>
</dbReference>
<organism evidence="3">
    <name type="scientific">marine sediment metagenome</name>
    <dbReference type="NCBI Taxonomy" id="412755"/>
    <lineage>
        <taxon>unclassified sequences</taxon>
        <taxon>metagenomes</taxon>
        <taxon>ecological metagenomes</taxon>
    </lineage>
</organism>